<dbReference type="EMBL" id="CAJNJA010043297">
    <property type="protein sequence ID" value="CAE7792424.1"/>
    <property type="molecule type" value="Genomic_DNA"/>
</dbReference>
<feature type="domain" description="Guanylate cyclase" evidence="9">
    <location>
        <begin position="1324"/>
        <end position="1469"/>
    </location>
</feature>
<name>A0A812YRK0_9DINO</name>
<dbReference type="PANTHER" id="PTHR43336">
    <property type="entry name" value="OXYGEN SENSOR HISTIDINE KINASE RESPONSE REGULATOR DEVS/DOSS"/>
    <property type="match status" value="1"/>
</dbReference>
<keyword evidence="5" id="KW-0175">Coiled coil</keyword>
<comment type="subcellular location">
    <subcellularLocation>
        <location evidence="1">Membrane</location>
        <topology evidence="1">Multi-pass membrane protein</topology>
    </subcellularLocation>
</comment>
<keyword evidence="8" id="KW-0732">Signal</keyword>
<dbReference type="SUPFAM" id="SSF53448">
    <property type="entry name" value="Nucleotide-diphospho-sugar transferases"/>
    <property type="match status" value="1"/>
</dbReference>
<dbReference type="GO" id="GO:0035556">
    <property type="term" value="P:intracellular signal transduction"/>
    <property type="evidence" value="ECO:0007669"/>
    <property type="project" value="InterPro"/>
</dbReference>
<dbReference type="InterPro" id="IPR001054">
    <property type="entry name" value="A/G_cyclase"/>
</dbReference>
<proteinExistence type="predicted"/>
<protein>
    <recommendedName>
        <fullName evidence="9">Guanylate cyclase domain-containing protein</fullName>
    </recommendedName>
</protein>
<organism evidence="10 11">
    <name type="scientific">Symbiodinium necroappetens</name>
    <dbReference type="NCBI Taxonomy" id="1628268"/>
    <lineage>
        <taxon>Eukaryota</taxon>
        <taxon>Sar</taxon>
        <taxon>Alveolata</taxon>
        <taxon>Dinophyceae</taxon>
        <taxon>Suessiales</taxon>
        <taxon>Symbiodiniaceae</taxon>
        <taxon>Symbiodinium</taxon>
    </lineage>
</organism>
<dbReference type="PANTHER" id="PTHR43336:SF3">
    <property type="entry name" value="GUANYLATE CYCLASE DOMAIN-CONTAINING PROTEIN"/>
    <property type="match status" value="1"/>
</dbReference>
<evidence type="ECO:0000313" key="11">
    <source>
        <dbReference type="Proteomes" id="UP000601435"/>
    </source>
</evidence>
<dbReference type="Proteomes" id="UP000601435">
    <property type="component" value="Unassembled WGS sequence"/>
</dbReference>
<evidence type="ECO:0000256" key="8">
    <source>
        <dbReference type="SAM" id="SignalP"/>
    </source>
</evidence>
<dbReference type="Pfam" id="PF04488">
    <property type="entry name" value="Gly_transf_sug"/>
    <property type="match status" value="1"/>
</dbReference>
<evidence type="ECO:0000256" key="5">
    <source>
        <dbReference type="SAM" id="Coils"/>
    </source>
</evidence>
<dbReference type="Gene3D" id="3.90.550.20">
    <property type="match status" value="1"/>
</dbReference>
<keyword evidence="4 7" id="KW-0472">Membrane</keyword>
<evidence type="ECO:0000259" key="9">
    <source>
        <dbReference type="PROSITE" id="PS50125"/>
    </source>
</evidence>
<accession>A0A812YRK0</accession>
<evidence type="ECO:0000256" key="1">
    <source>
        <dbReference type="ARBA" id="ARBA00004141"/>
    </source>
</evidence>
<feature type="transmembrane region" description="Helical" evidence="7">
    <location>
        <begin position="820"/>
        <end position="842"/>
    </location>
</feature>
<dbReference type="InterPro" id="IPR007577">
    <property type="entry name" value="GlycoTrfase_DXD_sugar-bd_CS"/>
</dbReference>
<feature type="region of interest" description="Disordered" evidence="6">
    <location>
        <begin position="659"/>
        <end position="725"/>
    </location>
</feature>
<dbReference type="SUPFAM" id="SSF55073">
    <property type="entry name" value="Nucleotide cyclase"/>
    <property type="match status" value="1"/>
</dbReference>
<dbReference type="Gene3D" id="3.30.70.1230">
    <property type="entry name" value="Nucleotide cyclase"/>
    <property type="match status" value="1"/>
</dbReference>
<keyword evidence="2 7" id="KW-0812">Transmembrane</keyword>
<gene>
    <name evidence="10" type="ORF">SNEC2469_LOCUS23288</name>
</gene>
<evidence type="ECO:0000256" key="3">
    <source>
        <dbReference type="ARBA" id="ARBA00022989"/>
    </source>
</evidence>
<evidence type="ECO:0000256" key="7">
    <source>
        <dbReference type="SAM" id="Phobius"/>
    </source>
</evidence>
<comment type="caution">
    <text evidence="10">The sequence shown here is derived from an EMBL/GenBank/DDBJ whole genome shotgun (WGS) entry which is preliminary data.</text>
</comment>
<feature type="chain" id="PRO_5032844591" description="Guanylate cyclase domain-containing protein" evidence="8">
    <location>
        <begin position="23"/>
        <end position="1650"/>
    </location>
</feature>
<dbReference type="OrthoDB" id="409543at2759"/>
<sequence length="1650" mass="184213">MTTMHGTVAVLGSWLVIPSAHSRRGWDPPSSLQCLGSIACPRLRPTAFMRCTPRTGPPSQGTMAMTEMTRRRPSRWQAKYALTIVYTSSSAEWNLKRPVHLVPTWLFSCMDELGQASYKQSRAPHYPVMSDVHRVVDISVPGQVPSVPELEVELSTSSLGCRLCFRATDLSECRMRWRWRRFLVPSLATFAGGLALLALWENFSWLDRSGAEHEAVAVQAELKARLQRLEKSHQDEVADLRREISELRAAMASKPSLPRATDVDPPGQATLPASREALGANRAQTLEASSKVPAAQGLCNIFVMWNYPSGPPLFISKNLESWLHYSHGRCHFPWMINDTNIRAFIPDLPAEFERMPYDAAKSDIVRYALLYHHGGMYLDTDFLVAKDLAPILDRINDHDLISYTTSGQSCRRGSFSSNFLAGRKGSLLYKAVWEGQKHAMTSHCDDSLKANDKKVCCADDVTRQCHIPWAGIGENIAHPVLKDLLSKGTALKIHCFEGDESFVPGNFQMIIEKTPSLQSAVQAFQRGGVKNPMDRIMYHLFASLGFAARYDGAALFDESTFVGALFRKSVGSFTEIPRDPLEDGPGAICASDGGICQCKGKVFFGRRFVNDQTEPKAELKDLVKRKHAVKDVDGEISCTVAVFGDPLFTVPKHCICQPGTSKASTAQGGDTLARSQTADTGVSDHPKLQPRSVWGPARSKPPAKPDKEVATLTLPPEGSVGAVPRGRSQQGVLEKVLSSESALVNGWEDEIRMWCRALCEDWRFLTLTTILTFGALLGDDLRLLATGKEADNFFNVLIVVAFTVFTVEIIAASLGDRSYLFSFFFYLDMLATVTMLVDLTWFGNLLYCKDYSSFSGATAGSLEGAVATLADTRAARTVRILRLIRLGKLYKFYQRGMEIAKSTERLYAVPPGNPNEEMWDLTESGYHDNKEDSEMDGHAETRVGKKLSNMTSRRVIVLTLVMLFCSDFFNAESWGQEFKSSGAMGADLVYERFRAWCPTAIPGIPWCLQASPDETPVNPEEERSWYEQYLVNFVRSHLSGSFAWRLYWLGIKSEAMLAHNGSETTAAFLGSLGRLNQDRFLGTALPEDELWRWDEFSSWDPHGPIPEEVKKRLAAPWREQCLGFYGVPVSPESQTFTLSTACSVTDTLRCNEVHYNTPMAKTGEEGGNVDLLFAFDTRPVTQSAAGLNMLQTCFICLALAAGAISFARDAHALLLGPLERILVKLEAIRKNPLHAMKLGDIDFRMQELEEAEEANRQGCCRKKKETNDLETLETAILERTLIKLGGLLALGFGEAGAEIIVHNMQGGATAELNAMVPGQEVEAVFGFCSIRNFTDATDVLKEKVMVFVNQVSEIVHGICDTYHGSPNQNIGGNSFLVVWRLHGKDAEVRSKIADMAVMSFVCITIEVQKSNILAAYRSHPGLQQRFPDFRVSLGFGLHCGWAIEGAIGSEYKIDASYLSPNVNVASQLEAASTQLQLWILMSSFMVKLCSKELIEYLRMVDHVMLEGLRLFTLDLDHAKIHVKPRLRGRKKVYNRYKVRQMREAVKNELWTADFNLCETLANHSDFVVMREPYSKEFFERFAVGFRNYEAGEWLVARDLFLTCHYSEESCKNSDTQPQPRPQDGPVKALLGFMQKYDYEPPLDWQGYRHL</sequence>
<dbReference type="InterPro" id="IPR029787">
    <property type="entry name" value="Nucleotide_cyclase"/>
</dbReference>
<dbReference type="GO" id="GO:0009190">
    <property type="term" value="P:cyclic nucleotide biosynthetic process"/>
    <property type="evidence" value="ECO:0007669"/>
    <property type="project" value="InterPro"/>
</dbReference>
<feature type="coiled-coil region" evidence="5">
    <location>
        <begin position="219"/>
        <end position="250"/>
    </location>
</feature>
<dbReference type="InterPro" id="IPR029044">
    <property type="entry name" value="Nucleotide-diphossugar_trans"/>
</dbReference>
<feature type="compositionally biased region" description="Polar residues" evidence="6">
    <location>
        <begin position="659"/>
        <end position="680"/>
    </location>
</feature>
<evidence type="ECO:0000313" key="10">
    <source>
        <dbReference type="EMBL" id="CAE7792424.1"/>
    </source>
</evidence>
<evidence type="ECO:0000256" key="6">
    <source>
        <dbReference type="SAM" id="MobiDB-lite"/>
    </source>
</evidence>
<dbReference type="InterPro" id="IPR027359">
    <property type="entry name" value="Volt_channel_dom_sf"/>
</dbReference>
<evidence type="ECO:0000256" key="2">
    <source>
        <dbReference type="ARBA" id="ARBA00022692"/>
    </source>
</evidence>
<reference evidence="10" key="1">
    <citation type="submission" date="2021-02" db="EMBL/GenBank/DDBJ databases">
        <authorList>
            <person name="Dougan E. K."/>
            <person name="Rhodes N."/>
            <person name="Thang M."/>
            <person name="Chan C."/>
        </authorList>
    </citation>
    <scope>NUCLEOTIDE SEQUENCE</scope>
</reference>
<dbReference type="CDD" id="cd07302">
    <property type="entry name" value="CHD"/>
    <property type="match status" value="1"/>
</dbReference>
<keyword evidence="3 7" id="KW-1133">Transmembrane helix</keyword>
<feature type="signal peptide" evidence="8">
    <location>
        <begin position="1"/>
        <end position="22"/>
    </location>
</feature>
<dbReference type="GO" id="GO:0016020">
    <property type="term" value="C:membrane"/>
    <property type="evidence" value="ECO:0007669"/>
    <property type="project" value="UniProtKB-SubCell"/>
</dbReference>
<evidence type="ECO:0000256" key="4">
    <source>
        <dbReference type="ARBA" id="ARBA00023136"/>
    </source>
</evidence>
<dbReference type="PROSITE" id="PS50125">
    <property type="entry name" value="GUANYLATE_CYCLASE_2"/>
    <property type="match status" value="1"/>
</dbReference>
<keyword evidence="11" id="KW-1185">Reference proteome</keyword>
<feature type="transmembrane region" description="Helical" evidence="7">
    <location>
        <begin position="793"/>
        <end position="814"/>
    </location>
</feature>
<dbReference type="Gene3D" id="1.20.120.350">
    <property type="entry name" value="Voltage-gated potassium channels. Chain C"/>
    <property type="match status" value="1"/>
</dbReference>